<accession>A0AAD7XXP6</accession>
<evidence type="ECO:0000313" key="4">
    <source>
        <dbReference type="Proteomes" id="UP001234581"/>
    </source>
</evidence>
<feature type="chain" id="PRO_5042218798" evidence="2">
    <location>
        <begin position="25"/>
        <end position="611"/>
    </location>
</feature>
<feature type="transmembrane region" description="Helical" evidence="1">
    <location>
        <begin position="464"/>
        <end position="484"/>
    </location>
</feature>
<dbReference type="AlphaFoldDB" id="A0AAD7XXP6"/>
<dbReference type="Proteomes" id="UP001234581">
    <property type="component" value="Unassembled WGS sequence"/>
</dbReference>
<proteinExistence type="predicted"/>
<comment type="caution">
    <text evidence="3">The sequence shown here is derived from an EMBL/GenBank/DDBJ whole genome shotgun (WGS) entry which is preliminary data.</text>
</comment>
<dbReference type="RefSeq" id="XP_058341711.1">
    <property type="nucleotide sequence ID" value="XM_058487411.1"/>
</dbReference>
<gene>
    <name evidence="3" type="ORF">O0I10_007394</name>
</gene>
<feature type="transmembrane region" description="Helical" evidence="1">
    <location>
        <begin position="496"/>
        <end position="516"/>
    </location>
</feature>
<dbReference type="EMBL" id="JARTCD010000036">
    <property type="protein sequence ID" value="KAJ8656798.1"/>
    <property type="molecule type" value="Genomic_DNA"/>
</dbReference>
<keyword evidence="4" id="KW-1185">Reference proteome</keyword>
<protein>
    <submittedName>
        <fullName evidence="3">Uncharacterized protein</fullName>
    </submittedName>
</protein>
<keyword evidence="1" id="KW-1133">Transmembrane helix</keyword>
<feature type="transmembrane region" description="Helical" evidence="1">
    <location>
        <begin position="386"/>
        <end position="411"/>
    </location>
</feature>
<evidence type="ECO:0000313" key="3">
    <source>
        <dbReference type="EMBL" id="KAJ8656798.1"/>
    </source>
</evidence>
<keyword evidence="2" id="KW-0732">Signal</keyword>
<evidence type="ECO:0000256" key="2">
    <source>
        <dbReference type="SAM" id="SignalP"/>
    </source>
</evidence>
<sequence>MQAITNATNLSNWTLSFVLGAAAALKCGAREGVPGELPISDILLGVTSQVKNGVSGDNVFIGLDTQWARMMLKSFETRKMKFSYLLINDKAKPCPECKERCPMVVDPMTVAAAHSKEKEKDTKNVASALASAQPILLEAVQFLDEIPTGIDPPQIRPNMFYSLVTDYVDYSEERGTLYKVVHKPKCIPSLTIDKRATEFLSDKLSKRLSSMSNNAAVEWCKSIIDDMCKQVNSCREANEWDQRIIGRIQDLMHYPDPKQQGDVYVNEVMDRIHSRLPAMLERLRLDTFTAHQGDDIKEEYTIADIPTCFIVYFGIKRAIAMSQRIYNDNALVFMGYNINLAHEIIRDLTEIQSQNIGGYSSRLVVESTASGRVVDRINEPNHVFRLAVVLDTALSIGILTLSHIGPVLSMYTARLMTAPYRESCMRMGTSMRWSVLQVSLMHSGTARDDWMVCIKPDPRQTYSLFLFILWSLIASIGPVIFWPLISHTSIEPIEQFGRLVAILSCVIGVPWVVLAMSVKLQRNRSKSDIEAWLRIGFHPHTIINVGLVIVLIILVEMEITIDWIYLYLLEGIYFIQWLIGEYTGKWVYQSTAWFMLGALGAFRLSNVPDDN</sequence>
<keyword evidence="1" id="KW-0812">Transmembrane</keyword>
<feature type="signal peptide" evidence="2">
    <location>
        <begin position="1"/>
        <end position="24"/>
    </location>
</feature>
<organism evidence="3 4">
    <name type="scientific">Lichtheimia ornata</name>
    <dbReference type="NCBI Taxonomy" id="688661"/>
    <lineage>
        <taxon>Eukaryota</taxon>
        <taxon>Fungi</taxon>
        <taxon>Fungi incertae sedis</taxon>
        <taxon>Mucoromycota</taxon>
        <taxon>Mucoromycotina</taxon>
        <taxon>Mucoromycetes</taxon>
        <taxon>Mucorales</taxon>
        <taxon>Lichtheimiaceae</taxon>
        <taxon>Lichtheimia</taxon>
    </lineage>
</organism>
<evidence type="ECO:0000256" key="1">
    <source>
        <dbReference type="SAM" id="Phobius"/>
    </source>
</evidence>
<name>A0AAD7XXP6_9FUNG</name>
<reference evidence="3 4" key="1">
    <citation type="submission" date="2023-03" db="EMBL/GenBank/DDBJ databases">
        <title>Genome sequence of Lichtheimia ornata CBS 291.66.</title>
        <authorList>
            <person name="Mohabir J.T."/>
            <person name="Shea T.P."/>
            <person name="Kurbessoian T."/>
            <person name="Berby B."/>
            <person name="Fontaine J."/>
            <person name="Livny J."/>
            <person name="Gnirke A."/>
            <person name="Stajich J.E."/>
            <person name="Cuomo C.A."/>
        </authorList>
    </citation>
    <scope>NUCLEOTIDE SEQUENCE [LARGE SCALE GENOMIC DNA]</scope>
    <source>
        <strain evidence="3">CBS 291.66</strain>
    </source>
</reference>
<dbReference type="GeneID" id="83214803"/>
<keyword evidence="1" id="KW-0472">Membrane</keyword>
<feature type="transmembrane region" description="Helical" evidence="1">
    <location>
        <begin position="537"/>
        <end position="555"/>
    </location>
</feature>
<feature type="transmembrane region" description="Helical" evidence="1">
    <location>
        <begin position="561"/>
        <end position="579"/>
    </location>
</feature>